<keyword evidence="8" id="KW-0238">DNA-binding</keyword>
<dbReference type="SUPFAM" id="SSF57667">
    <property type="entry name" value="beta-beta-alpha zinc fingers"/>
    <property type="match status" value="3"/>
</dbReference>
<dbReference type="Ensembl" id="ENSPCET00000006006.1">
    <property type="protein sequence ID" value="ENSPCEP00000005789.1"/>
    <property type="gene ID" value="ENSPCEG00000004714.1"/>
</dbReference>
<dbReference type="InterPro" id="IPR013087">
    <property type="entry name" value="Znf_C2H2_type"/>
</dbReference>
<dbReference type="Gene3D" id="3.40.50.12690">
    <property type="match status" value="1"/>
</dbReference>
<keyword evidence="14" id="KW-1185">Reference proteome</keyword>
<feature type="compositionally biased region" description="Basic and acidic residues" evidence="11">
    <location>
        <begin position="1"/>
        <end position="10"/>
    </location>
</feature>
<dbReference type="Gene3D" id="3.40.50.12700">
    <property type="match status" value="1"/>
</dbReference>
<dbReference type="InterPro" id="IPR036236">
    <property type="entry name" value="Znf_C2H2_sf"/>
</dbReference>
<sequence>MVSEKEEKNPQQEGPEEVEPHGMISGRAEGDISQSLEHKEVWVSSHNIDQPWKAGRKTAHMGRGVRKLKEIIQQRNQRKERSMTCGECGKSFRWRSTLIVHQRIHTGERPYKCDTCGKNFSQSSTLFEHQRIHIGEKPYKCPDCGKDFSTRKYLIQHQRRLLGEKPYRCFECRKSFSQSATLIRHQRTYTGERPYKCPDCGKSFSQSSNLITHQRSHTGERPTRTACASTATVSSTCACIQTDILTMDISTQILAWTCKDCGLHFPLSDGQTGEIIQCDRCLLVESLRKQVGELQEEVARLRSIHALEKFLDSIHEETCKDEETIQRQRTAATPSEKDGMAQAEDGHWQLVTSGSRQCSTPAPIPPSVVVKNRYAALQTGDDMEEEKPCTPEVGRITTITPRRKRRVVVVGDSLLRGMEAPICRPDKASREVCCLPGARIRDVTEGLSRIIRPSDYYPMLLIHVGTNDTARGDPLQIKGDYRALGARVKEFGAQVVFSSILPVKGRGPSRDRCILEVNAWLRRWCYQEGFGFLDHGMLFQEEGLLGRDGLHLSRKGKSIFGSRLANLVRRALN</sequence>
<keyword evidence="7" id="KW-0805">Transcription regulation</keyword>
<evidence type="ECO:0000256" key="1">
    <source>
        <dbReference type="ARBA" id="ARBA00004123"/>
    </source>
</evidence>
<dbReference type="FunFam" id="3.30.160.60:FF:002343">
    <property type="entry name" value="Zinc finger protein 33A"/>
    <property type="match status" value="2"/>
</dbReference>
<evidence type="ECO:0000256" key="7">
    <source>
        <dbReference type="ARBA" id="ARBA00023015"/>
    </source>
</evidence>
<feature type="domain" description="C2H2-type" evidence="12">
    <location>
        <begin position="83"/>
        <end position="110"/>
    </location>
</feature>
<evidence type="ECO:0000313" key="13">
    <source>
        <dbReference type="Ensembl" id="ENSPCEP00000005789.1"/>
    </source>
</evidence>
<comment type="similarity">
    <text evidence="2">Belongs to the krueppel C2H2-type zinc-finger protein family.</text>
</comment>
<dbReference type="InterPro" id="IPR013830">
    <property type="entry name" value="SGNH_hydro"/>
</dbReference>
<protein>
    <recommendedName>
        <fullName evidence="12">C2H2-type domain-containing protein</fullName>
    </recommendedName>
</protein>
<evidence type="ECO:0000256" key="10">
    <source>
        <dbReference type="PROSITE-ProRule" id="PRU00042"/>
    </source>
</evidence>
<dbReference type="Pfam" id="PF00096">
    <property type="entry name" value="zf-C2H2"/>
    <property type="match status" value="5"/>
</dbReference>
<evidence type="ECO:0000313" key="14">
    <source>
        <dbReference type="Proteomes" id="UP000694393"/>
    </source>
</evidence>
<evidence type="ECO:0000259" key="12">
    <source>
        <dbReference type="PROSITE" id="PS50157"/>
    </source>
</evidence>
<dbReference type="SUPFAM" id="SSF52266">
    <property type="entry name" value="SGNH hydrolase"/>
    <property type="match status" value="1"/>
</dbReference>
<dbReference type="Proteomes" id="UP000694393">
    <property type="component" value="Unplaced"/>
</dbReference>
<evidence type="ECO:0000256" key="5">
    <source>
        <dbReference type="ARBA" id="ARBA00022771"/>
    </source>
</evidence>
<dbReference type="PANTHER" id="PTHR24404">
    <property type="entry name" value="ZINC FINGER PROTEIN"/>
    <property type="match status" value="1"/>
</dbReference>
<dbReference type="GO" id="GO:0000978">
    <property type="term" value="F:RNA polymerase II cis-regulatory region sequence-specific DNA binding"/>
    <property type="evidence" value="ECO:0007669"/>
    <property type="project" value="TreeGrafter"/>
</dbReference>
<feature type="region of interest" description="Disordered" evidence="11">
    <location>
        <begin position="1"/>
        <end position="26"/>
    </location>
</feature>
<dbReference type="SMART" id="SM00355">
    <property type="entry name" value="ZnF_C2H2"/>
    <property type="match status" value="5"/>
</dbReference>
<dbReference type="GO" id="GO:0005634">
    <property type="term" value="C:nucleus"/>
    <property type="evidence" value="ECO:0007669"/>
    <property type="project" value="UniProtKB-SubCell"/>
</dbReference>
<keyword evidence="9" id="KW-0539">Nucleus</keyword>
<comment type="subcellular location">
    <subcellularLocation>
        <location evidence="1">Nucleus</location>
    </subcellularLocation>
</comment>
<dbReference type="GO" id="GO:0003700">
    <property type="term" value="F:DNA-binding transcription factor activity"/>
    <property type="evidence" value="ECO:0007669"/>
    <property type="project" value="TreeGrafter"/>
</dbReference>
<dbReference type="PROSITE" id="PS50157">
    <property type="entry name" value="ZINC_FINGER_C2H2_2"/>
    <property type="match status" value="5"/>
</dbReference>
<feature type="domain" description="C2H2-type" evidence="12">
    <location>
        <begin position="111"/>
        <end position="138"/>
    </location>
</feature>
<dbReference type="GO" id="GO:0006357">
    <property type="term" value="P:regulation of transcription by RNA polymerase II"/>
    <property type="evidence" value="ECO:0007669"/>
    <property type="project" value="TreeGrafter"/>
</dbReference>
<dbReference type="FunFam" id="3.30.160.60:FF:000176">
    <property type="entry name" value="zinc finger protein 70"/>
    <property type="match status" value="1"/>
</dbReference>
<evidence type="ECO:0000256" key="9">
    <source>
        <dbReference type="ARBA" id="ARBA00023242"/>
    </source>
</evidence>
<evidence type="ECO:0000256" key="4">
    <source>
        <dbReference type="ARBA" id="ARBA00022737"/>
    </source>
</evidence>
<feature type="region of interest" description="Disordered" evidence="11">
    <location>
        <begin position="321"/>
        <end position="340"/>
    </location>
</feature>
<evidence type="ECO:0000256" key="8">
    <source>
        <dbReference type="ARBA" id="ARBA00023125"/>
    </source>
</evidence>
<keyword evidence="5 10" id="KW-0863">Zinc-finger</keyword>
<proteinExistence type="inferred from homology"/>
<dbReference type="PANTHER" id="PTHR24404:SF100">
    <property type="entry name" value="ZINC FINGER PROTEIN 501"/>
    <property type="match status" value="1"/>
</dbReference>
<dbReference type="Pfam" id="PF13472">
    <property type="entry name" value="Lipase_GDSL_2"/>
    <property type="match status" value="1"/>
</dbReference>
<evidence type="ECO:0000256" key="11">
    <source>
        <dbReference type="SAM" id="MobiDB-lite"/>
    </source>
</evidence>
<keyword evidence="7" id="KW-0804">Transcription</keyword>
<dbReference type="PROSITE" id="PS00028">
    <property type="entry name" value="ZINC_FINGER_C2H2_1"/>
    <property type="match status" value="3"/>
</dbReference>
<dbReference type="GO" id="GO:0008270">
    <property type="term" value="F:zinc ion binding"/>
    <property type="evidence" value="ECO:0007669"/>
    <property type="project" value="UniProtKB-KW"/>
</dbReference>
<organism evidence="13 14">
    <name type="scientific">Pelusios castaneus</name>
    <name type="common">West African mud turtle</name>
    <dbReference type="NCBI Taxonomy" id="367368"/>
    <lineage>
        <taxon>Eukaryota</taxon>
        <taxon>Metazoa</taxon>
        <taxon>Chordata</taxon>
        <taxon>Craniata</taxon>
        <taxon>Vertebrata</taxon>
        <taxon>Euteleostomi</taxon>
        <taxon>Archelosauria</taxon>
        <taxon>Testudinata</taxon>
        <taxon>Testudines</taxon>
        <taxon>Pleurodira</taxon>
        <taxon>Pelomedusidae</taxon>
        <taxon>Pelusios</taxon>
    </lineage>
</organism>
<dbReference type="FunFam" id="3.30.160.60:FF:000431">
    <property type="entry name" value="zinc finger protein 629 isoform X2"/>
    <property type="match status" value="1"/>
</dbReference>
<accession>A0A8C8RI01</accession>
<feature type="domain" description="C2H2-type" evidence="12">
    <location>
        <begin position="195"/>
        <end position="222"/>
    </location>
</feature>
<evidence type="ECO:0000256" key="3">
    <source>
        <dbReference type="ARBA" id="ARBA00022723"/>
    </source>
</evidence>
<evidence type="ECO:0000256" key="6">
    <source>
        <dbReference type="ARBA" id="ARBA00022833"/>
    </source>
</evidence>
<feature type="domain" description="C2H2-type" evidence="12">
    <location>
        <begin position="139"/>
        <end position="166"/>
    </location>
</feature>
<reference evidence="13" key="1">
    <citation type="submission" date="2025-08" db="UniProtKB">
        <authorList>
            <consortium name="Ensembl"/>
        </authorList>
    </citation>
    <scope>IDENTIFICATION</scope>
</reference>
<reference evidence="13" key="2">
    <citation type="submission" date="2025-09" db="UniProtKB">
        <authorList>
            <consortium name="Ensembl"/>
        </authorList>
    </citation>
    <scope>IDENTIFICATION</scope>
</reference>
<dbReference type="Gene3D" id="3.30.160.60">
    <property type="entry name" value="Classic Zinc Finger"/>
    <property type="match status" value="5"/>
</dbReference>
<dbReference type="FunFam" id="3.30.160.60:FF:002533">
    <property type="entry name" value="Zinc finger protein 770"/>
    <property type="match status" value="1"/>
</dbReference>
<keyword evidence="3" id="KW-0479">Metal-binding</keyword>
<name>A0A8C8RI01_9SAUR</name>
<dbReference type="AlphaFoldDB" id="A0A8C8RI01"/>
<dbReference type="InterPro" id="IPR050589">
    <property type="entry name" value="Ikaros_C2H2-ZF"/>
</dbReference>
<keyword evidence="4" id="KW-0677">Repeat</keyword>
<feature type="domain" description="C2H2-type" evidence="12">
    <location>
        <begin position="167"/>
        <end position="194"/>
    </location>
</feature>
<evidence type="ECO:0000256" key="2">
    <source>
        <dbReference type="ARBA" id="ARBA00006991"/>
    </source>
</evidence>
<keyword evidence="6" id="KW-0862">Zinc</keyword>